<evidence type="ECO:0000256" key="1">
    <source>
        <dbReference type="SAM" id="SignalP"/>
    </source>
</evidence>
<dbReference type="eggNOG" id="ENOG5033ACT">
    <property type="taxonomic scope" value="Bacteria"/>
</dbReference>
<dbReference type="PATRIC" id="fig|1177179.3.peg.2526"/>
<dbReference type="EMBL" id="AMRJ01000022">
    <property type="protein sequence ID" value="EKF73586.1"/>
    <property type="molecule type" value="Genomic_DNA"/>
</dbReference>
<organism evidence="2 3">
    <name type="scientific">Alcanivorax hongdengensis A-11-3</name>
    <dbReference type="NCBI Taxonomy" id="1177179"/>
    <lineage>
        <taxon>Bacteria</taxon>
        <taxon>Pseudomonadati</taxon>
        <taxon>Pseudomonadota</taxon>
        <taxon>Gammaproteobacteria</taxon>
        <taxon>Oceanospirillales</taxon>
        <taxon>Alcanivoracaceae</taxon>
        <taxon>Alcanivorax</taxon>
    </lineage>
</organism>
<evidence type="ECO:0000313" key="2">
    <source>
        <dbReference type="EMBL" id="EKF73586.1"/>
    </source>
</evidence>
<keyword evidence="3" id="KW-1185">Reference proteome</keyword>
<gene>
    <name evidence="2" type="ORF">A11A3_12700</name>
</gene>
<dbReference type="OrthoDB" id="6074287at2"/>
<protein>
    <recommendedName>
        <fullName evidence="4">Lipoprotein</fullName>
    </recommendedName>
</protein>
<reference evidence="2 3" key="1">
    <citation type="journal article" date="2012" name="J. Bacteriol.">
        <title>Genome Sequence of the Alkane-Degrading Bacterium Alcanivorax hongdengensis Type Strain A-11-3.</title>
        <authorList>
            <person name="Lai Q."/>
            <person name="Shao Z."/>
        </authorList>
    </citation>
    <scope>NUCLEOTIDE SEQUENCE [LARGE SCALE GENOMIC DNA]</scope>
    <source>
        <strain evidence="2 3">A-11-3</strain>
    </source>
</reference>
<dbReference type="AlphaFoldDB" id="L0W9F4"/>
<comment type="caution">
    <text evidence="2">The sequence shown here is derived from an EMBL/GenBank/DDBJ whole genome shotgun (WGS) entry which is preliminary data.</text>
</comment>
<accession>L0W9F4</accession>
<dbReference type="STRING" id="1177179.A11A3_12700"/>
<dbReference type="RefSeq" id="WP_008929712.1">
    <property type="nucleotide sequence ID" value="NZ_AMRJ01000022.1"/>
</dbReference>
<feature type="chain" id="PRO_5003947777" description="Lipoprotein" evidence="1">
    <location>
        <begin position="20"/>
        <end position="430"/>
    </location>
</feature>
<name>L0W9F4_9GAMM</name>
<evidence type="ECO:0008006" key="4">
    <source>
        <dbReference type="Google" id="ProtNLM"/>
    </source>
</evidence>
<feature type="signal peptide" evidence="1">
    <location>
        <begin position="1"/>
        <end position="19"/>
    </location>
</feature>
<evidence type="ECO:0000313" key="3">
    <source>
        <dbReference type="Proteomes" id="UP000010164"/>
    </source>
</evidence>
<proteinExistence type="predicted"/>
<sequence>MIRFVAAGLLALSSTAALSDCRFDTLDQGRVLKLDATRFPSLQGKSLPSLSLMRYQQGRYVPVPYQFDELDEHGQVWFASTGFALDGAPGRLDGHDQLLAMLTDAGRSAPAGSQPESGQVLADIAVAHGCHFYLVQDNSERSGRYYVSHDPETGVTNTALYRLDVEPDNELNWRYLGYLGYQGDGSIIDTLKMRMSAGVLSRFTRMSLDNHNLRPQAIGHRLGPIRSVMHLKTRVVFAGIPVMTLQVQAMRYAAHYEAHTYARIPDLYRATLKDPQVSVTIDGNAQYGARVYTARHSDDPVVVDGEPDARDQAFADQAVTTEDNWILFDSQRDFVLLTELSVPEALKNMPLGLVYQDDRTLDLDPEQFPGQLPNLGYRVEGWPDPQELQFSVSLYFDNGLHDMAAGRFARLRAEPVQATVTRPAASTVTP</sequence>
<keyword evidence="1" id="KW-0732">Signal</keyword>
<dbReference type="Proteomes" id="UP000010164">
    <property type="component" value="Unassembled WGS sequence"/>
</dbReference>